<organism evidence="4 5">
    <name type="scientific">Tsukamurella strandjordii</name>
    <dbReference type="NCBI Taxonomy" id="147577"/>
    <lineage>
        <taxon>Bacteria</taxon>
        <taxon>Bacillati</taxon>
        <taxon>Actinomycetota</taxon>
        <taxon>Actinomycetes</taxon>
        <taxon>Mycobacteriales</taxon>
        <taxon>Tsukamurellaceae</taxon>
        <taxon>Tsukamurella</taxon>
    </lineage>
</organism>
<dbReference type="RefSeq" id="WP_220657358.1">
    <property type="nucleotide sequence ID" value="NZ_CBCSFC010000005.1"/>
</dbReference>
<keyword evidence="4" id="KW-0378">Hydrolase</keyword>
<feature type="region of interest" description="Disordered" evidence="1">
    <location>
        <begin position="112"/>
        <end position="320"/>
    </location>
</feature>
<keyword evidence="4" id="KW-0540">Nuclease</keyword>
<evidence type="ECO:0000313" key="4">
    <source>
        <dbReference type="EMBL" id="MDP0399818.1"/>
    </source>
</evidence>
<keyword evidence="4" id="KW-0255">Endonuclease</keyword>
<feature type="compositionally biased region" description="Basic and acidic residues" evidence="1">
    <location>
        <begin position="347"/>
        <end position="359"/>
    </location>
</feature>
<keyword evidence="2" id="KW-0472">Membrane</keyword>
<keyword evidence="2" id="KW-0812">Transmembrane</keyword>
<dbReference type="EMBL" id="JAUTIX010000007">
    <property type="protein sequence ID" value="MDP0399818.1"/>
    <property type="molecule type" value="Genomic_DNA"/>
</dbReference>
<feature type="compositionally biased region" description="Basic and acidic residues" evidence="1">
    <location>
        <begin position="504"/>
        <end position="513"/>
    </location>
</feature>
<feature type="compositionally biased region" description="Polar residues" evidence="1">
    <location>
        <begin position="161"/>
        <end position="170"/>
    </location>
</feature>
<feature type="transmembrane region" description="Helical" evidence="2">
    <location>
        <begin position="37"/>
        <end position="57"/>
    </location>
</feature>
<dbReference type="GO" id="GO:0004519">
    <property type="term" value="F:endonuclease activity"/>
    <property type="evidence" value="ECO:0007669"/>
    <property type="project" value="UniProtKB-KW"/>
</dbReference>
<keyword evidence="2" id="KW-1133">Transmembrane helix</keyword>
<evidence type="ECO:0000259" key="3">
    <source>
        <dbReference type="Pfam" id="PF13930"/>
    </source>
</evidence>
<feature type="compositionally biased region" description="Polar residues" evidence="1">
    <location>
        <begin position="515"/>
        <end position="526"/>
    </location>
</feature>
<feature type="compositionally biased region" description="Polar residues" evidence="1">
    <location>
        <begin position="432"/>
        <end position="462"/>
    </location>
</feature>
<dbReference type="Pfam" id="PF13930">
    <property type="entry name" value="Endonuclea_NS_2"/>
    <property type="match status" value="1"/>
</dbReference>
<feature type="compositionally biased region" description="Polar residues" evidence="1">
    <location>
        <begin position="225"/>
        <end position="236"/>
    </location>
</feature>
<name>A0AA90SMZ8_9ACTN</name>
<feature type="compositionally biased region" description="Low complexity" evidence="1">
    <location>
        <begin position="237"/>
        <end position="247"/>
    </location>
</feature>
<dbReference type="Gene3D" id="3.40.570.10">
    <property type="entry name" value="Extracellular Endonuclease, subunit A"/>
    <property type="match status" value="1"/>
</dbReference>
<feature type="region of interest" description="Disordered" evidence="1">
    <location>
        <begin position="333"/>
        <end position="359"/>
    </location>
</feature>
<sequence>MAQQRLQGAFLTVIGLAGAFGGVLFSIEAPRFTPVPAVFLTFWLVMVIVGQVLIAGLRKLCAAGVGAPAPGQVRAAAGVAAIVVAVGMNGLATTTGVGSAVAAPCPGGGPATCGPTPGPELTFTPPAQQTAAPGQQPGQQGPQQDNNGIATSPAGSGGSNGDNIQAQTPDFGSPGQPRPNIPGNEQPAQGQQGQQLNPVRTTAPGQPQQTRQQQTSSGQASASRPTVTVTQTQSQCPTPGAAGTPGAPGNPGAGNPGADGPDGGGEDDGAPSWAYLVGEASALLTGRRRPGSTAGGGGEVPGLSSGGGVTEAPTKWSAGSAARPVEFIDADLNSGELAADTTNDGGADERGKTETKFSDSITVERDNAFLDELRNIPLQYMKEDGGKGADGKEIIVTQLPNGQEMIQENGVTSIIGTPKPGQQARDPYPVQGANQVSTADNGNGTTTVNQTDSSGTPSSVTASDEEVNRALAERARQAAADKADRDSRRRRGPRPEPSELATQPRDESLDDKWNSVITPNPKTPTKSLPARVGNALKDTGKGLLTLVGLGGEGAPSVGEAWKQVGKGLIAYDEFAKGEYFVGIGLVLTNFLGLKGLGSLKNVARAREAAELARAGSKVGEEVRAGLSAAKTAEDSVKAAGNTAKAAAEAVQNAITGVPSRGVNGFPTPRSIRTPSRPRVTRDIIDSMGARITTWADGGRLNFNPLNGQAFTGIQASITKDMLGQGSKAAGNIAPPGWNPLMAWPGGNLQRGHALANILGGTGRDARNLFTVTKTANDAMQKIEAEVRRAVELGKVIEYTVKPVYGNGISAPPTKLVISAMGDGLSILRTITNIP</sequence>
<feature type="compositionally biased region" description="Polar residues" evidence="1">
    <location>
        <begin position="145"/>
        <end position="154"/>
    </location>
</feature>
<dbReference type="Proteomes" id="UP001178281">
    <property type="component" value="Unassembled WGS sequence"/>
</dbReference>
<protein>
    <submittedName>
        <fullName evidence="4">DNA/RNA non-specific endonuclease</fullName>
    </submittedName>
</protein>
<evidence type="ECO:0000313" key="5">
    <source>
        <dbReference type="Proteomes" id="UP001178281"/>
    </source>
</evidence>
<feature type="compositionally biased region" description="Basic and acidic residues" evidence="1">
    <location>
        <begin position="466"/>
        <end position="497"/>
    </location>
</feature>
<proteinExistence type="predicted"/>
<accession>A0AA90SMZ8</accession>
<dbReference type="InterPro" id="IPR044927">
    <property type="entry name" value="Endonuclea_NS_2"/>
</dbReference>
<feature type="transmembrane region" description="Helical" evidence="2">
    <location>
        <begin position="6"/>
        <end position="25"/>
    </location>
</feature>
<gene>
    <name evidence="4" type="ORF">Q7X28_18015</name>
</gene>
<feature type="compositionally biased region" description="Gly residues" evidence="1">
    <location>
        <begin position="293"/>
        <end position="309"/>
    </location>
</feature>
<reference evidence="4" key="1">
    <citation type="submission" date="2023-08" db="EMBL/GenBank/DDBJ databases">
        <title>The draft genome of Tsukamurella strandjordii strain 050030.</title>
        <authorList>
            <person name="Zhao F."/>
            <person name="Feng Y."/>
            <person name="Zong Z."/>
        </authorList>
    </citation>
    <scope>NUCLEOTIDE SEQUENCE</scope>
    <source>
        <strain evidence="4">050030</strain>
    </source>
</reference>
<feature type="compositionally biased region" description="Low complexity" evidence="1">
    <location>
        <begin position="189"/>
        <end position="224"/>
    </location>
</feature>
<feature type="region of interest" description="Disordered" evidence="1">
    <location>
        <begin position="401"/>
        <end position="531"/>
    </location>
</feature>
<feature type="domain" description="Type VII secretion system protein EssD-like" evidence="3">
    <location>
        <begin position="711"/>
        <end position="806"/>
    </location>
</feature>
<feature type="compositionally biased region" description="Polar residues" evidence="1">
    <location>
        <begin position="401"/>
        <end position="415"/>
    </location>
</feature>
<feature type="compositionally biased region" description="Gly residues" evidence="1">
    <location>
        <begin position="249"/>
        <end position="263"/>
    </location>
</feature>
<comment type="caution">
    <text evidence="4">The sequence shown here is derived from an EMBL/GenBank/DDBJ whole genome shotgun (WGS) entry which is preliminary data.</text>
</comment>
<evidence type="ECO:0000256" key="1">
    <source>
        <dbReference type="SAM" id="MobiDB-lite"/>
    </source>
</evidence>
<feature type="compositionally biased region" description="Low complexity" evidence="1">
    <location>
        <begin position="124"/>
        <end position="144"/>
    </location>
</feature>
<keyword evidence="5" id="KW-1185">Reference proteome</keyword>
<dbReference type="InterPro" id="IPR044929">
    <property type="entry name" value="DNA/RNA_non-sp_Endonuclease_sf"/>
</dbReference>
<dbReference type="AlphaFoldDB" id="A0AA90SMZ8"/>
<evidence type="ECO:0000256" key="2">
    <source>
        <dbReference type="SAM" id="Phobius"/>
    </source>
</evidence>